<accession>A0ABS2R8B3</accession>
<proteinExistence type="predicted"/>
<keyword evidence="3" id="KW-1185">Reference proteome</keyword>
<reference evidence="2 3" key="1">
    <citation type="submission" date="2021-01" db="EMBL/GenBank/DDBJ databases">
        <title>Genomic Encyclopedia of Type Strains, Phase IV (KMG-IV): sequencing the most valuable type-strain genomes for metagenomic binning, comparative biology and taxonomic classification.</title>
        <authorList>
            <person name="Goeker M."/>
        </authorList>
    </citation>
    <scope>NUCLEOTIDE SEQUENCE [LARGE SCALE GENOMIC DNA]</scope>
    <source>
        <strain evidence="2 3">DSM 105453</strain>
    </source>
</reference>
<keyword evidence="1" id="KW-0812">Transmembrane</keyword>
<comment type="caution">
    <text evidence="2">The sequence shown here is derived from an EMBL/GenBank/DDBJ whole genome shotgun (WGS) entry which is preliminary data.</text>
</comment>
<sequence length="49" mass="5300">MKLVMVISIIICIVVIVVTALVTTKAYSFKHTVDPEPVDGTKHSGEKTS</sequence>
<dbReference type="EMBL" id="JAFBFH010000019">
    <property type="protein sequence ID" value="MBM7715898.1"/>
    <property type="molecule type" value="Genomic_DNA"/>
</dbReference>
<organism evidence="2 3">
    <name type="scientific">Siminovitchia thermophila</name>
    <dbReference type="NCBI Taxonomy" id="1245522"/>
    <lineage>
        <taxon>Bacteria</taxon>
        <taxon>Bacillati</taxon>
        <taxon>Bacillota</taxon>
        <taxon>Bacilli</taxon>
        <taxon>Bacillales</taxon>
        <taxon>Bacillaceae</taxon>
        <taxon>Siminovitchia</taxon>
    </lineage>
</organism>
<name>A0ABS2R8B3_9BACI</name>
<evidence type="ECO:0000313" key="2">
    <source>
        <dbReference type="EMBL" id="MBM7715898.1"/>
    </source>
</evidence>
<evidence type="ECO:0000256" key="1">
    <source>
        <dbReference type="SAM" id="Phobius"/>
    </source>
</evidence>
<dbReference type="Proteomes" id="UP000823485">
    <property type="component" value="Unassembled WGS sequence"/>
</dbReference>
<evidence type="ECO:0000313" key="3">
    <source>
        <dbReference type="Proteomes" id="UP000823485"/>
    </source>
</evidence>
<keyword evidence="1" id="KW-1133">Transmembrane helix</keyword>
<dbReference type="NCBIfam" id="NF033232">
    <property type="entry name" value="small_YtzI"/>
    <property type="match status" value="1"/>
</dbReference>
<dbReference type="InterPro" id="IPR047753">
    <property type="entry name" value="YtzI-like"/>
</dbReference>
<gene>
    <name evidence="2" type="ORF">JOC94_002887</name>
</gene>
<dbReference type="RefSeq" id="WP_139345598.1">
    <property type="nucleotide sequence ID" value="NZ_JAFBFH010000019.1"/>
</dbReference>
<protein>
    <submittedName>
        <fullName evidence="2">Uncharacterized protein YpmB</fullName>
    </submittedName>
</protein>
<feature type="transmembrane region" description="Helical" evidence="1">
    <location>
        <begin position="6"/>
        <end position="23"/>
    </location>
</feature>
<keyword evidence="1" id="KW-0472">Membrane</keyword>